<dbReference type="Proteomes" id="UP000030170">
    <property type="component" value="Unassembled WGS sequence"/>
</dbReference>
<organism evidence="1 2">
    <name type="scientific">Neosynechococcus sphagnicola sy1</name>
    <dbReference type="NCBI Taxonomy" id="1497020"/>
    <lineage>
        <taxon>Bacteria</taxon>
        <taxon>Bacillati</taxon>
        <taxon>Cyanobacteriota</taxon>
        <taxon>Cyanophyceae</taxon>
        <taxon>Neosynechococcales</taxon>
        <taxon>Neosynechococcaceae</taxon>
        <taxon>Neosynechococcus</taxon>
    </lineage>
</organism>
<gene>
    <name evidence="1" type="ORF">DO97_14845</name>
</gene>
<comment type="caution">
    <text evidence="1">The sequence shown here is derived from an EMBL/GenBank/DDBJ whole genome shotgun (WGS) entry which is preliminary data.</text>
</comment>
<sequence>MRSRADEAWNTFFLGQGWLVVRFSLQQVTAQPQSCCRAIAQVLHQLLADPLLLKPFEEVPELVPMPRWTEAEARQMLARERVLSE</sequence>
<evidence type="ECO:0000313" key="1">
    <source>
        <dbReference type="EMBL" id="KGF71827.1"/>
    </source>
</evidence>
<dbReference type="STRING" id="1497020.DO97_14845"/>
<reference evidence="1 2" key="1">
    <citation type="journal article" date="2014" name="Mol. Ecol.">
        <title>Evolution of Synechococcus.</title>
        <authorList>
            <person name="Dvorak P."/>
            <person name="Casamatta D."/>
            <person name="Hasler P."/>
            <person name="Poulickova A."/>
            <person name="Ondrej V."/>
            <person name="Sanges R."/>
        </authorList>
    </citation>
    <scope>NUCLEOTIDE SEQUENCE [LARGE SCALE GENOMIC DNA]</scope>
    <source>
        <strain evidence="1 2">CAUP A 1101</strain>
    </source>
</reference>
<dbReference type="AlphaFoldDB" id="A0A098TIL7"/>
<keyword evidence="2" id="KW-1185">Reference proteome</keyword>
<name>A0A098TIL7_9CYAN</name>
<protein>
    <recommendedName>
        <fullName evidence="3">DUF559 domain-containing protein</fullName>
    </recommendedName>
</protein>
<evidence type="ECO:0008006" key="3">
    <source>
        <dbReference type="Google" id="ProtNLM"/>
    </source>
</evidence>
<accession>A0A098TIL7</accession>
<dbReference type="EMBL" id="JJML01000047">
    <property type="protein sequence ID" value="KGF71827.1"/>
    <property type="molecule type" value="Genomic_DNA"/>
</dbReference>
<evidence type="ECO:0000313" key="2">
    <source>
        <dbReference type="Proteomes" id="UP000030170"/>
    </source>
</evidence>
<proteinExistence type="predicted"/>